<dbReference type="Proteomes" id="UP000199032">
    <property type="component" value="Unassembled WGS sequence"/>
</dbReference>
<dbReference type="RefSeq" id="WP_090743006.1">
    <property type="nucleotide sequence ID" value="NZ_CZQA01000001.1"/>
</dbReference>
<dbReference type="AlphaFoldDB" id="A0A0S4L609"/>
<reference evidence="1 2" key="1">
    <citation type="submission" date="2015-10" db="EMBL/GenBank/DDBJ databases">
        <authorList>
            <person name="Gilbert D.G."/>
        </authorList>
    </citation>
    <scope>NUCLEOTIDE SEQUENCE [LARGE SCALE GENOMIC DNA]</scope>
    <source>
        <strain evidence="1">COMA1</strain>
    </source>
</reference>
<proteinExistence type="predicted"/>
<gene>
    <name evidence="1" type="ORF">COMA1_10408</name>
</gene>
<evidence type="ECO:0008006" key="3">
    <source>
        <dbReference type="Google" id="ProtNLM"/>
    </source>
</evidence>
<dbReference type="Pfam" id="PF10387">
    <property type="entry name" value="DUF2442"/>
    <property type="match status" value="1"/>
</dbReference>
<keyword evidence="2" id="KW-1185">Reference proteome</keyword>
<organism evidence="1 2">
    <name type="scientific">Candidatus Nitrospira nitrosa</name>
    <dbReference type="NCBI Taxonomy" id="1742972"/>
    <lineage>
        <taxon>Bacteria</taxon>
        <taxon>Pseudomonadati</taxon>
        <taxon>Nitrospirota</taxon>
        <taxon>Nitrospiria</taxon>
        <taxon>Nitrospirales</taxon>
        <taxon>Nitrospiraceae</taxon>
        <taxon>Nitrospira</taxon>
    </lineage>
</organism>
<evidence type="ECO:0000313" key="1">
    <source>
        <dbReference type="EMBL" id="CUS32080.1"/>
    </source>
</evidence>
<evidence type="ECO:0000313" key="2">
    <source>
        <dbReference type="Proteomes" id="UP000199032"/>
    </source>
</evidence>
<name>A0A0S4L609_9BACT</name>
<protein>
    <recommendedName>
        <fullName evidence="3">DUF2442 domain-containing protein</fullName>
    </recommendedName>
</protein>
<sequence>MNTSAVEISLPVAKAVTVTEDTLTVHLSDGRSLSVPLAWFPRLIHATPVERKGWRLIGRGHGIHWEKLDEDISVEGLLAGRPSGESQVSFKKWLLARRSNGARRSPRRARNGRH</sequence>
<dbReference type="InterPro" id="IPR018841">
    <property type="entry name" value="DUF2442"/>
</dbReference>
<dbReference type="OrthoDB" id="9807561at2"/>
<dbReference type="STRING" id="1742972.COMA1_10408"/>
<accession>A0A0S4L609</accession>
<dbReference type="Gene3D" id="3.30.2020.40">
    <property type="entry name" value="Uncharacterised protein PF10387, DUF2442"/>
    <property type="match status" value="1"/>
</dbReference>
<dbReference type="EMBL" id="CZQA01000001">
    <property type="protein sequence ID" value="CUS32080.1"/>
    <property type="molecule type" value="Genomic_DNA"/>
</dbReference>